<evidence type="ECO:0000259" key="1">
    <source>
        <dbReference type="PROSITE" id="PS50800"/>
    </source>
</evidence>
<feature type="domain" description="SAP" evidence="1">
    <location>
        <begin position="68"/>
        <end position="102"/>
    </location>
</feature>
<name>A0AA47N587_MERPO</name>
<proteinExistence type="predicted"/>
<accession>A0AA47N587</accession>
<dbReference type="Proteomes" id="UP001174136">
    <property type="component" value="Unassembled WGS sequence"/>
</dbReference>
<dbReference type="InterPro" id="IPR039598">
    <property type="entry name" value="HMGXB3"/>
</dbReference>
<organism evidence="2 3">
    <name type="scientific">Merluccius polli</name>
    <name type="common">Benguela hake</name>
    <name type="synonym">Merluccius cadenati</name>
    <dbReference type="NCBI Taxonomy" id="89951"/>
    <lineage>
        <taxon>Eukaryota</taxon>
        <taxon>Metazoa</taxon>
        <taxon>Chordata</taxon>
        <taxon>Craniata</taxon>
        <taxon>Vertebrata</taxon>
        <taxon>Euteleostomi</taxon>
        <taxon>Actinopterygii</taxon>
        <taxon>Neopterygii</taxon>
        <taxon>Teleostei</taxon>
        <taxon>Neoteleostei</taxon>
        <taxon>Acanthomorphata</taxon>
        <taxon>Zeiogadaria</taxon>
        <taxon>Gadariae</taxon>
        <taxon>Gadiformes</taxon>
        <taxon>Gadoidei</taxon>
        <taxon>Merlucciidae</taxon>
        <taxon>Merluccius</taxon>
    </lineage>
</organism>
<dbReference type="PANTHER" id="PTHR17609:SF3">
    <property type="entry name" value="SAP DOMAIN-CONTAINING PROTEIN"/>
    <property type="match status" value="1"/>
</dbReference>
<reference evidence="2" key="1">
    <citation type="journal article" date="2023" name="Front. Mar. Sci.">
        <title>A new Merluccius polli reference genome to investigate the effects of global change in West African waters.</title>
        <authorList>
            <person name="Mateo J.L."/>
            <person name="Blanco-Fernandez C."/>
            <person name="Garcia-Vazquez E."/>
            <person name="Machado-Schiaffino G."/>
        </authorList>
    </citation>
    <scope>NUCLEOTIDE SEQUENCE</scope>
    <source>
        <strain evidence="2">C29</strain>
        <tissue evidence="2">Fin</tissue>
    </source>
</reference>
<evidence type="ECO:0000313" key="2">
    <source>
        <dbReference type="EMBL" id="KAK0151944.1"/>
    </source>
</evidence>
<gene>
    <name evidence="2" type="primary">HMGXB3_10</name>
    <name evidence="2" type="ORF">N1851_006684</name>
</gene>
<dbReference type="PANTHER" id="PTHR17609">
    <property type="entry name" value="HMG DOMAIN-CONTAINING PROTEIN 3"/>
    <property type="match status" value="1"/>
</dbReference>
<dbReference type="EMBL" id="JAOPHQ010001149">
    <property type="protein sequence ID" value="KAK0151944.1"/>
    <property type="molecule type" value="Genomic_DNA"/>
</dbReference>
<dbReference type="InterPro" id="IPR003034">
    <property type="entry name" value="SAP_dom"/>
</dbReference>
<evidence type="ECO:0000313" key="3">
    <source>
        <dbReference type="Proteomes" id="UP001174136"/>
    </source>
</evidence>
<protein>
    <submittedName>
        <fullName evidence="2">HMG domain-containing protein 3</fullName>
    </submittedName>
</protein>
<dbReference type="PROSITE" id="PS50800">
    <property type="entry name" value="SAP"/>
    <property type="match status" value="1"/>
</dbReference>
<sequence>MWFFSGNAANPCVIAPSYHKWAPWIGPHTRASNLALNTEYQKGQGSKGASSADQAEMHISEDRLIGEVMNLKVGAVQNLVKECGLDTTGSKMDLVIRLKDQMKSRSAFDKVFQKVWGASGGWAVIMCPCGIINSIKFNVRAESPRDYCDMLLSFKHFPIVVIYDFARGLATHCNLREPLKIPFQPNEGRVAEVTPENLQSAKKGDLKVHLPWLKVKKSMLTAMDILPQHYALYDTFHEANTKDARDCLRKISLIPELHGWVNSQVAEQLFSKMRKNNYFLNMMSPGRHIFLMRSIIHHHNTRLNEKTMADMHKMSPGDITLDSTGRAVMEQLDPANTIQCSEDCEALTIISALKPCRASWTIPGHHPIQEQLLNYVLDVTRPGNELIIKDGPTCLCRTDMLTLGLKRQMESMGRDVFVADLHISPTMAPSNQ</sequence>
<dbReference type="AlphaFoldDB" id="A0AA47N587"/>
<comment type="caution">
    <text evidence="2">The sequence shown here is derived from an EMBL/GenBank/DDBJ whole genome shotgun (WGS) entry which is preliminary data.</text>
</comment>
<keyword evidence="3" id="KW-1185">Reference proteome</keyword>